<dbReference type="PROSITE" id="PS50835">
    <property type="entry name" value="IG_LIKE"/>
    <property type="match status" value="1"/>
</dbReference>
<sequence length="262" mass="28946">MPKWLRIVFLLLASCLQKGNSNDDDNDSDDGGDVDVVFGNAVPCSEPVGVLIYSPSSETTIGANVTLECNLTANCLPINYTLFFERCNVKGKAIKKKAKENIVFKLTISSRSELGEYKCKAQYLFNNTFKAKYSSGFNFTLKASLPASTEDKNRLVALIVAPLLLLLLLLTVVITFPLLILPWCKASKYGRGKGKSASKPTSYVSANYPSPGNCGIYDDAAYGEEEATNYCDVRIKVKVEDSRKEMLTEDTRVTYAEILNRR</sequence>
<keyword evidence="2" id="KW-0732">Signal</keyword>
<reference evidence="4" key="1">
    <citation type="submission" date="2025-05" db="UniProtKB">
        <authorList>
            <consortium name="RefSeq"/>
        </authorList>
    </citation>
    <scope>NUCLEOTIDE SEQUENCE [LARGE SCALE GENOMIC DNA]</scope>
</reference>
<dbReference type="Proteomes" id="UP001652642">
    <property type="component" value="Chromosome 2"/>
</dbReference>
<dbReference type="SUPFAM" id="SSF48726">
    <property type="entry name" value="Immunoglobulin"/>
    <property type="match status" value="1"/>
</dbReference>
<evidence type="ECO:0000256" key="1">
    <source>
        <dbReference type="SAM" id="Phobius"/>
    </source>
</evidence>
<protein>
    <submittedName>
        <fullName evidence="5">Allergin-1 isoform X1</fullName>
    </submittedName>
</protein>
<organism evidence="4 5">
    <name type="scientific">Pogona vitticeps</name>
    <name type="common">central bearded dragon</name>
    <dbReference type="NCBI Taxonomy" id="103695"/>
    <lineage>
        <taxon>Eukaryota</taxon>
        <taxon>Metazoa</taxon>
        <taxon>Chordata</taxon>
        <taxon>Craniata</taxon>
        <taxon>Vertebrata</taxon>
        <taxon>Euteleostomi</taxon>
        <taxon>Lepidosauria</taxon>
        <taxon>Squamata</taxon>
        <taxon>Bifurcata</taxon>
        <taxon>Unidentata</taxon>
        <taxon>Episquamata</taxon>
        <taxon>Toxicofera</taxon>
        <taxon>Iguania</taxon>
        <taxon>Acrodonta</taxon>
        <taxon>Agamidae</taxon>
        <taxon>Amphibolurinae</taxon>
        <taxon>Pogona</taxon>
    </lineage>
</organism>
<dbReference type="InterPro" id="IPR036179">
    <property type="entry name" value="Ig-like_dom_sf"/>
</dbReference>
<evidence type="ECO:0000313" key="4">
    <source>
        <dbReference type="Proteomes" id="UP001652642"/>
    </source>
</evidence>
<keyword evidence="1" id="KW-0812">Transmembrane</keyword>
<keyword evidence="4" id="KW-1185">Reference proteome</keyword>
<gene>
    <name evidence="5" type="primary">MILR1</name>
</gene>
<reference evidence="5" key="2">
    <citation type="submission" date="2025-08" db="UniProtKB">
        <authorList>
            <consortium name="RefSeq"/>
        </authorList>
    </citation>
    <scope>IDENTIFICATION</scope>
</reference>
<feature type="signal peptide" evidence="2">
    <location>
        <begin position="1"/>
        <end position="21"/>
    </location>
</feature>
<dbReference type="Gene3D" id="2.60.40.10">
    <property type="entry name" value="Immunoglobulins"/>
    <property type="match status" value="1"/>
</dbReference>
<evidence type="ECO:0000313" key="5">
    <source>
        <dbReference type="RefSeq" id="XP_072847106.1"/>
    </source>
</evidence>
<evidence type="ECO:0000256" key="2">
    <source>
        <dbReference type="SAM" id="SignalP"/>
    </source>
</evidence>
<proteinExistence type="predicted"/>
<name>A0ABM5FNY3_9SAUR</name>
<keyword evidence="1" id="KW-1133">Transmembrane helix</keyword>
<dbReference type="RefSeq" id="XP_072847106.1">
    <property type="nucleotide sequence ID" value="XM_072991005.1"/>
</dbReference>
<evidence type="ECO:0000259" key="3">
    <source>
        <dbReference type="PROSITE" id="PS50835"/>
    </source>
</evidence>
<accession>A0ABM5FNY3</accession>
<feature type="chain" id="PRO_5045821859" evidence="2">
    <location>
        <begin position="22"/>
        <end position="262"/>
    </location>
</feature>
<dbReference type="InterPro" id="IPR007110">
    <property type="entry name" value="Ig-like_dom"/>
</dbReference>
<dbReference type="GeneID" id="110073365"/>
<dbReference type="InterPro" id="IPR013783">
    <property type="entry name" value="Ig-like_fold"/>
</dbReference>
<keyword evidence="1" id="KW-0472">Membrane</keyword>
<feature type="transmembrane region" description="Helical" evidence="1">
    <location>
        <begin position="155"/>
        <end position="181"/>
    </location>
</feature>
<feature type="domain" description="Ig-like" evidence="3">
    <location>
        <begin position="47"/>
        <end position="138"/>
    </location>
</feature>